<accession>A0AAW5N8S1</accession>
<evidence type="ECO:0000256" key="1">
    <source>
        <dbReference type="SAM" id="Phobius"/>
    </source>
</evidence>
<name>A0AAW5N8S1_9BACT</name>
<evidence type="ECO:0000313" key="3">
    <source>
        <dbReference type="Proteomes" id="UP001204579"/>
    </source>
</evidence>
<feature type="transmembrane region" description="Helical" evidence="1">
    <location>
        <begin position="21"/>
        <end position="38"/>
    </location>
</feature>
<evidence type="ECO:0008006" key="4">
    <source>
        <dbReference type="Google" id="ProtNLM"/>
    </source>
</evidence>
<dbReference type="Proteomes" id="UP001204579">
    <property type="component" value="Unassembled WGS sequence"/>
</dbReference>
<dbReference type="EMBL" id="JANRHJ010000015">
    <property type="protein sequence ID" value="MCR8874897.1"/>
    <property type="molecule type" value="Genomic_DNA"/>
</dbReference>
<dbReference type="AlphaFoldDB" id="A0AAW5N8S1"/>
<keyword evidence="1" id="KW-0472">Membrane</keyword>
<gene>
    <name evidence="2" type="ORF">NW209_12905</name>
</gene>
<keyword evidence="1" id="KW-0812">Transmembrane</keyword>
<dbReference type="RefSeq" id="WP_258336140.1">
    <property type="nucleotide sequence ID" value="NZ_JANRHJ010000015.1"/>
</dbReference>
<keyword evidence="1" id="KW-1133">Transmembrane helix</keyword>
<evidence type="ECO:0000313" key="2">
    <source>
        <dbReference type="EMBL" id="MCR8874897.1"/>
    </source>
</evidence>
<protein>
    <recommendedName>
        <fullName evidence="4">GAF domain-containing protein</fullName>
    </recommendedName>
</protein>
<comment type="caution">
    <text evidence="2">The sequence shown here is derived from an EMBL/GenBank/DDBJ whole genome shotgun (WGS) entry which is preliminary data.</text>
</comment>
<sequence length="224" mass="26179">MITKITEAFTRFIVAIKRYGILISLYAVALLIILYSFIVNPINPNDVVNKLYEQKEKEHIESVDKRMQADTYVPQILKKIRLEYNLYRVCLLELHNNTENLNGVSFLYFSMMYEDFDFKNDSITEITDSFQKQRITQYADLFDDIKKNNYAYYHNLKDYNNEHSYRLIKKIANTGANSILYLPLRDNGQIKALLTLSSNQNSINIAEIGSKISTEIEAIQTLIF</sequence>
<reference evidence="2 3" key="1">
    <citation type="submission" date="2022-08" db="EMBL/GenBank/DDBJ databases">
        <authorList>
            <person name="Zeman M."/>
            <person name="Kubasova T."/>
        </authorList>
    </citation>
    <scope>NUCLEOTIDE SEQUENCE [LARGE SCALE GENOMIC DNA]</scope>
    <source>
        <strain evidence="2 3">ET62</strain>
    </source>
</reference>
<proteinExistence type="predicted"/>
<organism evidence="2 3">
    <name type="scientific">Phocaeicola barnesiae</name>
    <dbReference type="NCBI Taxonomy" id="376804"/>
    <lineage>
        <taxon>Bacteria</taxon>
        <taxon>Pseudomonadati</taxon>
        <taxon>Bacteroidota</taxon>
        <taxon>Bacteroidia</taxon>
        <taxon>Bacteroidales</taxon>
        <taxon>Bacteroidaceae</taxon>
        <taxon>Phocaeicola</taxon>
    </lineage>
</organism>
<keyword evidence="3" id="KW-1185">Reference proteome</keyword>